<comment type="caution">
    <text evidence="2">The sequence shown here is derived from an EMBL/GenBank/DDBJ whole genome shotgun (WGS) entry which is preliminary data.</text>
</comment>
<accession>A0A318TYK6</accession>
<gene>
    <name evidence="2" type="ORF">C8J30_106173</name>
</gene>
<dbReference type="Pfam" id="PF08885">
    <property type="entry name" value="GSCFA"/>
    <property type="match status" value="1"/>
</dbReference>
<evidence type="ECO:0000313" key="3">
    <source>
        <dbReference type="Proteomes" id="UP000247727"/>
    </source>
</evidence>
<dbReference type="AlphaFoldDB" id="A0A318TYK6"/>
<keyword evidence="3" id="KW-1185">Reference proteome</keyword>
<sequence>MNRLSLAEVNALRRINKSLSRYPSDDDERFVDGLIYPTIRPNFHITPGEKVFTVGSCFARNMEKQLGEYDVPTLRYVPPEGDSLSQRGSTVFNEYNPGTIARRLLSAIHHDAEYEKGIIKEGTGYSDLYITGSQPCALEVVQKRRALMGDIYKELPGCDLLIITLGLIEAWYDRETGTYLNRAPASGAMRDPEGVGQRFEMHVLNVQDCLDLLVPAFESVFAAGLKRIMLTVSPVPLQFSFGGGDPVVANSYSKAVLRCVAEKLVTDFERVDYFPSYEMVTTYAGNPFITDNVHVKPEVVARVTRYMLDCYQKA</sequence>
<evidence type="ECO:0000313" key="2">
    <source>
        <dbReference type="EMBL" id="PYF10041.1"/>
    </source>
</evidence>
<dbReference type="InterPro" id="IPR014982">
    <property type="entry name" value="GSCFA"/>
</dbReference>
<dbReference type="Proteomes" id="UP000247727">
    <property type="component" value="Unassembled WGS sequence"/>
</dbReference>
<evidence type="ECO:0000259" key="1">
    <source>
        <dbReference type="Pfam" id="PF08885"/>
    </source>
</evidence>
<protein>
    <submittedName>
        <fullName evidence="2">GSCFA family protein</fullName>
    </submittedName>
</protein>
<reference evidence="2 3" key="1">
    <citation type="submission" date="2018-06" db="EMBL/GenBank/DDBJ databases">
        <title>Genomic Encyclopedia of Type Strains, Phase III (KMG-III): the genomes of soil and plant-associated and newly described type strains.</title>
        <authorList>
            <person name="Whitman W."/>
        </authorList>
    </citation>
    <scope>NUCLEOTIDE SEQUENCE [LARGE SCALE GENOMIC DNA]</scope>
    <source>
        <strain evidence="2 3">JA737</strain>
    </source>
</reference>
<dbReference type="EMBL" id="QJTK01000006">
    <property type="protein sequence ID" value="PYF10041.1"/>
    <property type="molecule type" value="Genomic_DNA"/>
</dbReference>
<dbReference type="RefSeq" id="WP_110805726.1">
    <property type="nucleotide sequence ID" value="NZ_QJTK01000006.1"/>
</dbReference>
<feature type="domain" description="GSCFA" evidence="1">
    <location>
        <begin position="50"/>
        <end position="304"/>
    </location>
</feature>
<name>A0A318TYK6_9RHOB</name>
<organism evidence="2 3">
    <name type="scientific">Rhodobacter viridis</name>
    <dbReference type="NCBI Taxonomy" id="1054202"/>
    <lineage>
        <taxon>Bacteria</taxon>
        <taxon>Pseudomonadati</taxon>
        <taxon>Pseudomonadota</taxon>
        <taxon>Alphaproteobacteria</taxon>
        <taxon>Rhodobacterales</taxon>
        <taxon>Rhodobacter group</taxon>
        <taxon>Rhodobacter</taxon>
    </lineage>
</organism>
<dbReference type="OrthoDB" id="369216at2"/>
<proteinExistence type="predicted"/>